<feature type="compositionally biased region" description="Polar residues" evidence="1">
    <location>
        <begin position="193"/>
        <end position="205"/>
    </location>
</feature>
<comment type="caution">
    <text evidence="2">The sequence shown here is derived from an EMBL/GenBank/DDBJ whole genome shotgun (WGS) entry which is preliminary data.</text>
</comment>
<feature type="compositionally biased region" description="Basic and acidic residues" evidence="1">
    <location>
        <begin position="609"/>
        <end position="625"/>
    </location>
</feature>
<feature type="region of interest" description="Disordered" evidence="1">
    <location>
        <begin position="172"/>
        <end position="207"/>
    </location>
</feature>
<feature type="region of interest" description="Disordered" evidence="1">
    <location>
        <begin position="364"/>
        <end position="818"/>
    </location>
</feature>
<dbReference type="VEuPathDB" id="FungiDB:PV10_04753"/>
<dbReference type="Proteomes" id="UP000288859">
    <property type="component" value="Unassembled WGS sequence"/>
</dbReference>
<feature type="compositionally biased region" description="Polar residues" evidence="1">
    <location>
        <begin position="770"/>
        <end position="784"/>
    </location>
</feature>
<accession>A0A438NEK1</accession>
<feature type="compositionally biased region" description="Basic and acidic residues" evidence="1">
    <location>
        <begin position="398"/>
        <end position="408"/>
    </location>
</feature>
<feature type="region of interest" description="Disordered" evidence="1">
    <location>
        <begin position="1257"/>
        <end position="1306"/>
    </location>
</feature>
<dbReference type="EMBL" id="NAJM01000005">
    <property type="protein sequence ID" value="RVX74156.1"/>
    <property type="molecule type" value="Genomic_DNA"/>
</dbReference>
<feature type="compositionally biased region" description="Basic and acidic residues" evidence="1">
    <location>
        <begin position="751"/>
        <end position="762"/>
    </location>
</feature>
<feature type="compositionally biased region" description="Basic residues" evidence="1">
    <location>
        <begin position="1290"/>
        <end position="1306"/>
    </location>
</feature>
<feature type="compositionally biased region" description="Low complexity" evidence="1">
    <location>
        <begin position="626"/>
        <end position="641"/>
    </location>
</feature>
<feature type="region of interest" description="Disordered" evidence="1">
    <location>
        <begin position="957"/>
        <end position="1036"/>
    </location>
</feature>
<evidence type="ECO:0000256" key="1">
    <source>
        <dbReference type="SAM" id="MobiDB-lite"/>
    </source>
</evidence>
<dbReference type="OrthoDB" id="310870at2759"/>
<name>A0A438NEK1_EXOME</name>
<feature type="compositionally biased region" description="Pro residues" evidence="1">
    <location>
        <begin position="1053"/>
        <end position="1062"/>
    </location>
</feature>
<feature type="compositionally biased region" description="Polar residues" evidence="1">
    <location>
        <begin position="517"/>
        <end position="552"/>
    </location>
</feature>
<proteinExistence type="predicted"/>
<feature type="compositionally biased region" description="Polar residues" evidence="1">
    <location>
        <begin position="794"/>
        <end position="803"/>
    </location>
</feature>
<evidence type="ECO:0000313" key="2">
    <source>
        <dbReference type="EMBL" id="RVX74156.1"/>
    </source>
</evidence>
<feature type="region of interest" description="Disordered" evidence="1">
    <location>
        <begin position="1"/>
        <end position="39"/>
    </location>
</feature>
<feature type="compositionally biased region" description="Basic and acidic residues" evidence="1">
    <location>
        <begin position="70"/>
        <end position="80"/>
    </location>
</feature>
<feature type="compositionally biased region" description="Polar residues" evidence="1">
    <location>
        <begin position="686"/>
        <end position="699"/>
    </location>
</feature>
<feature type="compositionally biased region" description="Basic and acidic residues" evidence="1">
    <location>
        <begin position="1024"/>
        <end position="1036"/>
    </location>
</feature>
<evidence type="ECO:0000313" key="3">
    <source>
        <dbReference type="Proteomes" id="UP000288859"/>
    </source>
</evidence>
<organism evidence="2 3">
    <name type="scientific">Exophiala mesophila</name>
    <name type="common">Black yeast-like fungus</name>
    <dbReference type="NCBI Taxonomy" id="212818"/>
    <lineage>
        <taxon>Eukaryota</taxon>
        <taxon>Fungi</taxon>
        <taxon>Dikarya</taxon>
        <taxon>Ascomycota</taxon>
        <taxon>Pezizomycotina</taxon>
        <taxon>Eurotiomycetes</taxon>
        <taxon>Chaetothyriomycetidae</taxon>
        <taxon>Chaetothyriales</taxon>
        <taxon>Herpotrichiellaceae</taxon>
        <taxon>Exophiala</taxon>
    </lineage>
</organism>
<gene>
    <name evidence="2" type="ORF">B0A52_01988</name>
</gene>
<feature type="region of interest" description="Disordered" evidence="1">
    <location>
        <begin position="58"/>
        <end position="94"/>
    </location>
</feature>
<feature type="compositionally biased region" description="Basic and acidic residues" evidence="1">
    <location>
        <begin position="566"/>
        <end position="594"/>
    </location>
</feature>
<feature type="compositionally biased region" description="Polar residues" evidence="1">
    <location>
        <begin position="172"/>
        <end position="183"/>
    </location>
</feature>
<feature type="compositionally biased region" description="Polar residues" evidence="1">
    <location>
        <begin position="269"/>
        <end position="279"/>
    </location>
</feature>
<feature type="compositionally biased region" description="Low complexity" evidence="1">
    <location>
        <begin position="1280"/>
        <end position="1289"/>
    </location>
</feature>
<sequence length="1306" mass="139847">MAEQRAQDVVNQSQSVGDLSPSDAPATTSTPDIKVSGDESGKVEVALAYKENGIHTLSSLKSDDLDDADASVRSDTDTSRADGSVAGDKNPESKTLKKFVTKPVSFAKYSVPKVVATTSNSKTADKGISVPNPSFMVTRLTCHSFAPTAASLNSSAPSLTLAGRPRLVAKTTSSLQSQGNPHKTVSPDPMQVWNKNRATPQPSTKHLTDEELKQQYGIHLTSRIQEDGEGKEAKWADIDDDEDDWAPETIEWNDGTKSTLTPAEVTAQAPPNLSSTVPTNLDPKQAAVPPKASPPQFTSSVGPNATVLKLGASAERQAQKAATLTSRGPAEKIVLSSTKGLAPAPARSPWAVLPPVEKVSPVIVNPQPSMPPPNRFLSNNAHPQAPLLASAPVPTKEISADDFNRAWRESSSQPRELYIPNSGRYEAVPDGRRRLSKNDPGFRAAAVLQRPAPPDSHAPAEPSPAFQTHRTSSDSARRRASSTISGGSGQIARRLSMKSNDIVHPVFDNQHGAGDFDQSSVTREDPVSQTQTPAYQPRGQNDYMNAGAQSATDGDLDAQRVQQRALMKENIERARRRKQEEEQRMEAEKQERIKAKLASLGVGPSGGPEKNDENSRTTASRRESEAPSSSSAPAPSHQPASHSPPKPPQPLASGEPQQYGMMKVHPLDSIKKLVASNSRAFDAHKTPTSKTESPHSTETPAAASQAPAPIVNGVRTLIPDLRHSSGQEGPTGPEASPKVSKPGSAGNDARSGWHDLRPEHRPVQAGNLWGVSNNKALGNGTFDQSLAGYAPQDLSRTSSTGQGWMNGRTPRTGRSPQIQHANHAVPDNRTYSFQSVISQDRGLLAIDSEADSLFPSTTPAPIGPPQPQQTHAPINGYQNGNRSTGLEAWNNFQTVANQQERAESDQIQREIAARREEELRTGVRQGPSYNFNETWKQVQVGDQANQRHLANATQTTIPASNVFGAVGSQPAPDSASRAINGQAGRGSRFFPQQPGGHIGQDRRAVTYSHPEPPRTPSPPPAEEFASHHPAFDHDTDRPVVHFPRERAVVKLPPNMPPTPPSPVDAQATPQPDLQVPLSWAARVSMPPPAPVAMHRSVSTPVAQNASWQERFNGLLGKKSSPVRVHALPTGAALAVTSSSREPLEVHHITLPGASVSLPLESVLELVAEEEEIASTKHVESEEDLFEDREAGSLPTVHFPRDTPELPGPLASPPTIKAAVVDAISAAAYMVSNLFEPRGPPKPQYAIIRLPLSTTGSVKKDIPVRGAQASHGQRRHPSGPPSSTGSYTGKSSRHRGTPRPRQASKAH</sequence>
<feature type="compositionally biased region" description="Basic and acidic residues" evidence="1">
    <location>
        <begin position="427"/>
        <end position="437"/>
    </location>
</feature>
<reference evidence="2 3" key="1">
    <citation type="submission" date="2017-03" db="EMBL/GenBank/DDBJ databases">
        <title>Genomes of endolithic fungi from Antarctica.</title>
        <authorList>
            <person name="Coleine C."/>
            <person name="Masonjones S."/>
            <person name="Stajich J.E."/>
        </authorList>
    </citation>
    <scope>NUCLEOTIDE SEQUENCE [LARGE SCALE GENOMIC DNA]</scope>
    <source>
        <strain evidence="2 3">CCFEE 6314</strain>
    </source>
</reference>
<protein>
    <submittedName>
        <fullName evidence="2">Uncharacterized protein</fullName>
    </submittedName>
</protein>
<feature type="compositionally biased region" description="Basic and acidic residues" evidence="1">
    <location>
        <begin position="224"/>
        <end position="237"/>
    </location>
</feature>
<feature type="region of interest" description="Disordered" evidence="1">
    <location>
        <begin position="222"/>
        <end position="304"/>
    </location>
</feature>
<feature type="region of interest" description="Disordered" evidence="1">
    <location>
        <begin position="1049"/>
        <end position="1069"/>
    </location>
</feature>